<reference evidence="1 2" key="1">
    <citation type="journal article" date="2018" name="Front. Plant Sci.">
        <title>Red Clover (Trifolium pratense) and Zigzag Clover (T. medium) - A Picture of Genomic Similarities and Differences.</title>
        <authorList>
            <person name="Dluhosova J."/>
            <person name="Istvanek J."/>
            <person name="Nedelnik J."/>
            <person name="Repkova J."/>
        </authorList>
    </citation>
    <scope>NUCLEOTIDE SEQUENCE [LARGE SCALE GENOMIC DNA]</scope>
    <source>
        <strain evidence="2">cv. 10/8</strain>
        <tissue evidence="1">Leaf</tissue>
    </source>
</reference>
<accession>A0A392TJ01</accession>
<dbReference type="InterPro" id="IPR021109">
    <property type="entry name" value="Peptidase_aspartic_dom_sf"/>
</dbReference>
<dbReference type="AlphaFoldDB" id="A0A392TJ01"/>
<keyword evidence="2" id="KW-1185">Reference proteome</keyword>
<protein>
    <submittedName>
        <fullName evidence="1">Cellular nucleic acid-binding protein</fullName>
    </submittedName>
</protein>
<sequence>MGKVFALSEEDADEVDNLIRGTCFICDTPLIAIIDIGATHSFIFVDCMKRLSIPVTEMSGHMEIETPPSGS</sequence>
<evidence type="ECO:0000313" key="1">
    <source>
        <dbReference type="EMBL" id="MCI60564.1"/>
    </source>
</evidence>
<dbReference type="Gene3D" id="2.40.70.10">
    <property type="entry name" value="Acid Proteases"/>
    <property type="match status" value="1"/>
</dbReference>
<organism evidence="1 2">
    <name type="scientific">Trifolium medium</name>
    <dbReference type="NCBI Taxonomy" id="97028"/>
    <lineage>
        <taxon>Eukaryota</taxon>
        <taxon>Viridiplantae</taxon>
        <taxon>Streptophyta</taxon>
        <taxon>Embryophyta</taxon>
        <taxon>Tracheophyta</taxon>
        <taxon>Spermatophyta</taxon>
        <taxon>Magnoliopsida</taxon>
        <taxon>eudicotyledons</taxon>
        <taxon>Gunneridae</taxon>
        <taxon>Pentapetalae</taxon>
        <taxon>rosids</taxon>
        <taxon>fabids</taxon>
        <taxon>Fabales</taxon>
        <taxon>Fabaceae</taxon>
        <taxon>Papilionoideae</taxon>
        <taxon>50 kb inversion clade</taxon>
        <taxon>NPAAA clade</taxon>
        <taxon>Hologalegina</taxon>
        <taxon>IRL clade</taxon>
        <taxon>Trifolieae</taxon>
        <taxon>Trifolium</taxon>
    </lineage>
</organism>
<proteinExistence type="predicted"/>
<evidence type="ECO:0000313" key="2">
    <source>
        <dbReference type="Proteomes" id="UP000265520"/>
    </source>
</evidence>
<dbReference type="EMBL" id="LXQA010583961">
    <property type="protein sequence ID" value="MCI60564.1"/>
    <property type="molecule type" value="Genomic_DNA"/>
</dbReference>
<dbReference type="Pfam" id="PF08284">
    <property type="entry name" value="RVP_2"/>
    <property type="match status" value="1"/>
</dbReference>
<name>A0A392TJ01_9FABA</name>
<feature type="non-terminal residue" evidence="1">
    <location>
        <position position="71"/>
    </location>
</feature>
<dbReference type="Proteomes" id="UP000265520">
    <property type="component" value="Unassembled WGS sequence"/>
</dbReference>
<comment type="caution">
    <text evidence="1">The sequence shown here is derived from an EMBL/GenBank/DDBJ whole genome shotgun (WGS) entry which is preliminary data.</text>
</comment>